<organism evidence="1">
    <name type="scientific">bioreactor metagenome</name>
    <dbReference type="NCBI Taxonomy" id="1076179"/>
    <lineage>
        <taxon>unclassified sequences</taxon>
        <taxon>metagenomes</taxon>
        <taxon>ecological metagenomes</taxon>
    </lineage>
</organism>
<reference evidence="1" key="1">
    <citation type="submission" date="2019-08" db="EMBL/GenBank/DDBJ databases">
        <authorList>
            <person name="Kucharzyk K."/>
            <person name="Murdoch R.W."/>
            <person name="Higgins S."/>
            <person name="Loffler F."/>
        </authorList>
    </citation>
    <scope>NUCLEOTIDE SEQUENCE</scope>
</reference>
<comment type="caution">
    <text evidence="1">The sequence shown here is derived from an EMBL/GenBank/DDBJ whole genome shotgun (WGS) entry which is preliminary data.</text>
</comment>
<dbReference type="Pfam" id="PF13079">
    <property type="entry name" value="DUF3916"/>
    <property type="match status" value="1"/>
</dbReference>
<dbReference type="AlphaFoldDB" id="A0A645BAF7"/>
<proteinExistence type="predicted"/>
<dbReference type="InterPro" id="IPR025075">
    <property type="entry name" value="DUF3916"/>
</dbReference>
<accession>A0A645BAF7</accession>
<dbReference type="EMBL" id="VSSQ01017644">
    <property type="protein sequence ID" value="MPM60133.1"/>
    <property type="molecule type" value="Genomic_DNA"/>
</dbReference>
<protein>
    <recommendedName>
        <fullName evidence="2">DUF3916 domain-containing protein</fullName>
    </recommendedName>
</protein>
<evidence type="ECO:0008006" key="2">
    <source>
        <dbReference type="Google" id="ProtNLM"/>
    </source>
</evidence>
<name>A0A645BAF7_9ZZZZ</name>
<sequence length="177" mass="21197">MIRIPNNHYIKKKVRGQKRKLSNLKRRFESLSEFFPDDSYVNDKYYHFHFPGAQNLVDSKNSTSKLRKTCIQLMIDSAYNLYKKRPESNVNNRIVCAIDLPFIWDSQVIIFYDKDYFKDFFNRDTDDQRWTEIKSNSSIIDLFGLKCPDGFLVKGFIEEIEDEDYKFKGQIWFIGEL</sequence>
<gene>
    <name evidence="1" type="ORF">SDC9_106980</name>
</gene>
<evidence type="ECO:0000313" key="1">
    <source>
        <dbReference type="EMBL" id="MPM60133.1"/>
    </source>
</evidence>